<reference evidence="1" key="1">
    <citation type="journal article" date="2015" name="Nature">
        <title>Complex archaea that bridge the gap between prokaryotes and eukaryotes.</title>
        <authorList>
            <person name="Spang A."/>
            <person name="Saw J.H."/>
            <person name="Jorgensen S.L."/>
            <person name="Zaremba-Niedzwiedzka K."/>
            <person name="Martijn J."/>
            <person name="Lind A.E."/>
            <person name="van Eijk R."/>
            <person name="Schleper C."/>
            <person name="Guy L."/>
            <person name="Ettema T.J."/>
        </authorList>
    </citation>
    <scope>NUCLEOTIDE SEQUENCE</scope>
</reference>
<protein>
    <recommendedName>
        <fullName evidence="2">NTP pyrophosphohydrolase MazG putative catalytic core domain-containing protein</fullName>
    </recommendedName>
</protein>
<accession>A0A0F9SC46</accession>
<dbReference type="AlphaFoldDB" id="A0A0F9SC46"/>
<name>A0A0F9SC46_9ZZZZ</name>
<evidence type="ECO:0008006" key="2">
    <source>
        <dbReference type="Google" id="ProtNLM"/>
    </source>
</evidence>
<dbReference type="EMBL" id="LAZR01002680">
    <property type="protein sequence ID" value="KKN26958.1"/>
    <property type="molecule type" value="Genomic_DNA"/>
</dbReference>
<evidence type="ECO:0000313" key="1">
    <source>
        <dbReference type="EMBL" id="KKN26958.1"/>
    </source>
</evidence>
<proteinExistence type="predicted"/>
<sequence>MGMDTVFLDISVERGRQDKKWGVDRSHPNEWWLLIMLEEIGEVGKAILENIFDYPDASPDDVRREIIETIAVGVAWLEDIDRRKE</sequence>
<gene>
    <name evidence="1" type="ORF">LCGC14_0869540</name>
</gene>
<organism evidence="1">
    <name type="scientific">marine sediment metagenome</name>
    <dbReference type="NCBI Taxonomy" id="412755"/>
    <lineage>
        <taxon>unclassified sequences</taxon>
        <taxon>metagenomes</taxon>
        <taxon>ecological metagenomes</taxon>
    </lineage>
</organism>
<comment type="caution">
    <text evidence="1">The sequence shown here is derived from an EMBL/GenBank/DDBJ whole genome shotgun (WGS) entry which is preliminary data.</text>
</comment>